<dbReference type="SMART" id="SM00856">
    <property type="entry name" value="PMEI"/>
    <property type="match status" value="1"/>
</dbReference>
<proteinExistence type="inferred from homology"/>
<feature type="signal peptide" evidence="4">
    <location>
        <begin position="1"/>
        <end position="24"/>
    </location>
</feature>
<feature type="chain" id="PRO_5025548368" evidence="4">
    <location>
        <begin position="25"/>
        <end position="178"/>
    </location>
</feature>
<gene>
    <name evidence="6" type="ORF">CJ030_MR2G019474</name>
</gene>
<reference evidence="6 7" key="1">
    <citation type="journal article" date="2019" name="Plant Biotechnol. J.">
        <title>The red bayberry genome and genetic basis of sex determination.</title>
        <authorList>
            <person name="Jia H.M."/>
            <person name="Jia H.J."/>
            <person name="Cai Q.L."/>
            <person name="Wang Y."/>
            <person name="Zhao H.B."/>
            <person name="Yang W.F."/>
            <person name="Wang G.Y."/>
            <person name="Li Y.H."/>
            <person name="Zhan D.L."/>
            <person name="Shen Y.T."/>
            <person name="Niu Q.F."/>
            <person name="Chang L."/>
            <person name="Qiu J."/>
            <person name="Zhao L."/>
            <person name="Xie H.B."/>
            <person name="Fu W.Y."/>
            <person name="Jin J."/>
            <person name="Li X.W."/>
            <person name="Jiao Y."/>
            <person name="Zhou C.C."/>
            <person name="Tu T."/>
            <person name="Chai C.Y."/>
            <person name="Gao J.L."/>
            <person name="Fan L.J."/>
            <person name="van de Weg E."/>
            <person name="Wang J.Y."/>
            <person name="Gao Z.S."/>
        </authorList>
    </citation>
    <scope>NUCLEOTIDE SEQUENCE [LARGE SCALE GENOMIC DNA]</scope>
    <source>
        <tissue evidence="6">Leaves</tissue>
    </source>
</reference>
<evidence type="ECO:0000259" key="5">
    <source>
        <dbReference type="SMART" id="SM00856"/>
    </source>
</evidence>
<feature type="domain" description="Pectinesterase inhibitor" evidence="5">
    <location>
        <begin position="27"/>
        <end position="171"/>
    </location>
</feature>
<evidence type="ECO:0000313" key="7">
    <source>
        <dbReference type="Proteomes" id="UP000516437"/>
    </source>
</evidence>
<dbReference type="Gene3D" id="1.20.140.40">
    <property type="entry name" value="Invertase/pectin methylesterase inhibitor family protein"/>
    <property type="match status" value="1"/>
</dbReference>
<evidence type="ECO:0000313" key="6">
    <source>
        <dbReference type="EMBL" id="KAB1222955.1"/>
    </source>
</evidence>
<dbReference type="OrthoDB" id="841681at2759"/>
<dbReference type="Pfam" id="PF04043">
    <property type="entry name" value="PMEI"/>
    <property type="match status" value="1"/>
</dbReference>
<name>A0A6A1WCI4_9ROSI</name>
<dbReference type="NCBIfam" id="TIGR01614">
    <property type="entry name" value="PME_inhib"/>
    <property type="match status" value="1"/>
</dbReference>
<dbReference type="PANTHER" id="PTHR36710">
    <property type="entry name" value="PECTINESTERASE INHIBITOR-LIKE"/>
    <property type="match status" value="1"/>
</dbReference>
<comment type="caution">
    <text evidence="6">The sequence shown here is derived from an EMBL/GenBank/DDBJ whole genome shotgun (WGS) entry which is preliminary data.</text>
</comment>
<dbReference type="PANTHER" id="PTHR36710:SF18">
    <property type="entry name" value="PECTINESTERASE INHIBITOR 5-RELATED"/>
    <property type="match status" value="1"/>
</dbReference>
<accession>A0A6A1WCI4</accession>
<keyword evidence="7" id="KW-1185">Reference proteome</keyword>
<sequence length="178" mass="19144">MRAIGSFFFLLSLSLSLLPSQTVAGTNSSNLIEHACEHSIHKDLCISSIGSDPSSKQADLRGLASIAVTLAYKNATNILDRLHGLVNNQTDLEPTVEQGLDDCADHYLDAAEQLENSLAALSAKAYPDVSTWVKVAVADADSCEAAFQGQKFEISHKSRVFRQLANNALAIVKVLTEN</sequence>
<dbReference type="GO" id="GO:0004857">
    <property type="term" value="F:enzyme inhibitor activity"/>
    <property type="evidence" value="ECO:0007669"/>
    <property type="project" value="InterPro"/>
</dbReference>
<evidence type="ECO:0000256" key="2">
    <source>
        <dbReference type="ARBA" id="ARBA00023157"/>
    </source>
</evidence>
<dbReference type="Proteomes" id="UP000516437">
    <property type="component" value="Chromosome 2"/>
</dbReference>
<dbReference type="EMBL" id="RXIC02000020">
    <property type="protein sequence ID" value="KAB1222955.1"/>
    <property type="molecule type" value="Genomic_DNA"/>
</dbReference>
<dbReference type="InterPro" id="IPR006501">
    <property type="entry name" value="Pectinesterase_inhib_dom"/>
</dbReference>
<dbReference type="InterPro" id="IPR052421">
    <property type="entry name" value="PCW_Enzyme_Inhibitor"/>
</dbReference>
<dbReference type="SUPFAM" id="SSF101148">
    <property type="entry name" value="Plant invertase/pectin methylesterase inhibitor"/>
    <property type="match status" value="1"/>
</dbReference>
<evidence type="ECO:0000256" key="1">
    <source>
        <dbReference type="ARBA" id="ARBA00022729"/>
    </source>
</evidence>
<keyword evidence="2" id="KW-1015">Disulfide bond</keyword>
<evidence type="ECO:0000256" key="4">
    <source>
        <dbReference type="SAM" id="SignalP"/>
    </source>
</evidence>
<organism evidence="6 7">
    <name type="scientific">Morella rubra</name>
    <name type="common">Chinese bayberry</name>
    <dbReference type="NCBI Taxonomy" id="262757"/>
    <lineage>
        <taxon>Eukaryota</taxon>
        <taxon>Viridiplantae</taxon>
        <taxon>Streptophyta</taxon>
        <taxon>Embryophyta</taxon>
        <taxon>Tracheophyta</taxon>
        <taxon>Spermatophyta</taxon>
        <taxon>Magnoliopsida</taxon>
        <taxon>eudicotyledons</taxon>
        <taxon>Gunneridae</taxon>
        <taxon>Pentapetalae</taxon>
        <taxon>rosids</taxon>
        <taxon>fabids</taxon>
        <taxon>Fagales</taxon>
        <taxon>Myricaceae</taxon>
        <taxon>Morella</taxon>
    </lineage>
</organism>
<dbReference type="AlphaFoldDB" id="A0A6A1WCI4"/>
<comment type="similarity">
    <text evidence="3">Belongs to the PMEI family.</text>
</comment>
<evidence type="ECO:0000256" key="3">
    <source>
        <dbReference type="ARBA" id="ARBA00038471"/>
    </source>
</evidence>
<protein>
    <submittedName>
        <fullName evidence="6">Putative invertase inhibitor</fullName>
    </submittedName>
</protein>
<dbReference type="InterPro" id="IPR035513">
    <property type="entry name" value="Invertase/methylesterase_inhib"/>
</dbReference>
<dbReference type="CDD" id="cd15801">
    <property type="entry name" value="PMEI-like_1"/>
    <property type="match status" value="1"/>
</dbReference>
<keyword evidence="1 4" id="KW-0732">Signal</keyword>